<feature type="region of interest" description="Disordered" evidence="4">
    <location>
        <begin position="1"/>
        <end position="50"/>
    </location>
</feature>
<feature type="transmembrane region" description="Helical" evidence="5">
    <location>
        <begin position="96"/>
        <end position="113"/>
    </location>
</feature>
<reference evidence="6 7" key="1">
    <citation type="submission" date="2019-03" db="EMBL/GenBank/DDBJ databases">
        <title>Draft genome sequence of Xylaria hypoxylon DSM 108379, a ubiquitous saprotrophic-parasitic fungi on hardwood.</title>
        <authorList>
            <person name="Buettner E."/>
            <person name="Leonhardt S."/>
            <person name="Gebauer A.M."/>
            <person name="Liers C."/>
            <person name="Hofrichter M."/>
            <person name="Kellner H."/>
        </authorList>
    </citation>
    <scope>NUCLEOTIDE SEQUENCE [LARGE SCALE GENOMIC DNA]</scope>
    <source>
        <strain evidence="6 7">DSM 108379</strain>
    </source>
</reference>
<comment type="caution">
    <text evidence="6">The sequence shown here is derived from an EMBL/GenBank/DDBJ whole genome shotgun (WGS) entry which is preliminary data.</text>
</comment>
<keyword evidence="5" id="KW-1133">Transmembrane helix</keyword>
<feature type="region of interest" description="Disordered" evidence="4">
    <location>
        <begin position="601"/>
        <end position="626"/>
    </location>
</feature>
<gene>
    <name evidence="6" type="ORF">E0Z10_g2379</name>
</gene>
<dbReference type="STRING" id="37992.A0A4Z0YR63"/>
<dbReference type="GO" id="GO:0016020">
    <property type="term" value="C:membrane"/>
    <property type="evidence" value="ECO:0007669"/>
    <property type="project" value="InterPro"/>
</dbReference>
<name>A0A4Z0YR63_9PEZI</name>
<evidence type="ECO:0000313" key="6">
    <source>
        <dbReference type="EMBL" id="TGJ86397.1"/>
    </source>
</evidence>
<proteinExistence type="inferred from homology"/>
<evidence type="ECO:0000256" key="5">
    <source>
        <dbReference type="SAM" id="Phobius"/>
    </source>
</evidence>
<keyword evidence="7" id="KW-1185">Reference proteome</keyword>
<evidence type="ECO:0008006" key="8">
    <source>
        <dbReference type="Google" id="ProtNLM"/>
    </source>
</evidence>
<dbReference type="GO" id="GO:0005794">
    <property type="term" value="C:Golgi apparatus"/>
    <property type="evidence" value="ECO:0007669"/>
    <property type="project" value="TreeGrafter"/>
</dbReference>
<feature type="compositionally biased region" description="Polar residues" evidence="4">
    <location>
        <begin position="37"/>
        <end position="50"/>
    </location>
</feature>
<dbReference type="GO" id="GO:0000026">
    <property type="term" value="F:alpha-1,2-mannosyltransferase activity"/>
    <property type="evidence" value="ECO:0007669"/>
    <property type="project" value="TreeGrafter"/>
</dbReference>
<dbReference type="GO" id="GO:0006487">
    <property type="term" value="P:protein N-linked glycosylation"/>
    <property type="evidence" value="ECO:0007669"/>
    <property type="project" value="TreeGrafter"/>
</dbReference>
<dbReference type="InterPro" id="IPR002685">
    <property type="entry name" value="Glyco_trans_15"/>
</dbReference>
<evidence type="ECO:0000313" key="7">
    <source>
        <dbReference type="Proteomes" id="UP000297716"/>
    </source>
</evidence>
<feature type="compositionally biased region" description="Low complexity" evidence="4">
    <location>
        <begin position="10"/>
        <end position="22"/>
    </location>
</feature>
<dbReference type="SUPFAM" id="SSF53448">
    <property type="entry name" value="Nucleotide-diphospho-sugar transferases"/>
    <property type="match status" value="1"/>
</dbReference>
<dbReference type="AlphaFoldDB" id="A0A4Z0YR63"/>
<dbReference type="InterPro" id="IPR029044">
    <property type="entry name" value="Nucleotide-diphossugar_trans"/>
</dbReference>
<dbReference type="PANTHER" id="PTHR31121:SF7">
    <property type="entry name" value="MANNOSYLTRANSFERASE KTR4-RELATED"/>
    <property type="match status" value="1"/>
</dbReference>
<accession>A0A4Z0YR63</accession>
<evidence type="ECO:0000256" key="4">
    <source>
        <dbReference type="SAM" id="MobiDB-lite"/>
    </source>
</evidence>
<keyword evidence="5" id="KW-0812">Transmembrane</keyword>
<dbReference type="EMBL" id="SKBN01000028">
    <property type="protein sequence ID" value="TGJ86397.1"/>
    <property type="molecule type" value="Genomic_DNA"/>
</dbReference>
<dbReference type="GO" id="GO:0000032">
    <property type="term" value="P:cell wall mannoprotein biosynthetic process"/>
    <property type="evidence" value="ECO:0007669"/>
    <property type="project" value="TreeGrafter"/>
</dbReference>
<dbReference type="Proteomes" id="UP000297716">
    <property type="component" value="Unassembled WGS sequence"/>
</dbReference>
<keyword evidence="2" id="KW-0328">Glycosyltransferase</keyword>
<dbReference type="Pfam" id="PF01793">
    <property type="entry name" value="Glyco_transf_15"/>
    <property type="match status" value="2"/>
</dbReference>
<evidence type="ECO:0000256" key="2">
    <source>
        <dbReference type="ARBA" id="ARBA00022676"/>
    </source>
</evidence>
<protein>
    <recommendedName>
        <fullName evidence="8">Glycosyltransferase family 15 protein</fullName>
    </recommendedName>
</protein>
<keyword evidence="5" id="KW-0472">Membrane</keyword>
<keyword evidence="3" id="KW-0808">Transferase</keyword>
<sequence>MPAAYHRHSASTSSAATGSGARVARQCDGNHLPPTWPASSSEGLGLNPTSLTTPEDDFSNLASTTTSLLNESYVKKKGTGWAFLARRVRPLSLRNFFVFLCLVFVLFGSAWMIRRDHAKRMAQQAATIDMYLPPIPQLSSPDDSARPDPLQWLRQNTVSNIDEIPEQYQQSLLETRPKAAFIALVRNSEVEQMVYSMAQLEARFNSRLTHQYDWVFFNDEEFSEEFMSSVGNATNSQCYFEIIPREHWSIPSWIDTTRFDVGRQFMGSIGVGKAWLQSYHHMCRWNAGLFALEKRLAQYEFFWRVEPGVSTLLKPQWSPKLTTVSQVDFSCNINYDVFRFMRDNNMAYGFNMAILDDARSFPSLWDRTKTFINNNRDMIHADADYDWLLQNPLDEDGASQASQQSDEDDSSHDFDRLEYNNCQFYSNFEVGSLAFFRSEEHRAYFEHLDRTGGFYYERFGDAPIHTLSVSLFLPKSRIWYFRDIGYAHGLCEQCPPHQFRLTIDSEGQHNPHARALVINVSLSDKHRRWKVISQDVIRQGGIPGLACGCTVSAIDHNNAKLVPFESKQHKPEHPCIRLYLGGKWLEKKPDWDREAEIAAGRDGSGGYLLDGLESNSYMRSHSNEPK</sequence>
<evidence type="ECO:0000256" key="1">
    <source>
        <dbReference type="ARBA" id="ARBA00007677"/>
    </source>
</evidence>
<organism evidence="6 7">
    <name type="scientific">Xylaria hypoxylon</name>
    <dbReference type="NCBI Taxonomy" id="37992"/>
    <lineage>
        <taxon>Eukaryota</taxon>
        <taxon>Fungi</taxon>
        <taxon>Dikarya</taxon>
        <taxon>Ascomycota</taxon>
        <taxon>Pezizomycotina</taxon>
        <taxon>Sordariomycetes</taxon>
        <taxon>Xylariomycetidae</taxon>
        <taxon>Xylariales</taxon>
        <taxon>Xylariaceae</taxon>
        <taxon>Xylaria</taxon>
    </lineage>
</organism>
<dbReference type="PANTHER" id="PTHR31121">
    <property type="entry name" value="ALPHA-1,2 MANNOSYLTRANSFERASE KTR1"/>
    <property type="match status" value="1"/>
</dbReference>
<evidence type="ECO:0000256" key="3">
    <source>
        <dbReference type="ARBA" id="ARBA00022679"/>
    </source>
</evidence>
<comment type="similarity">
    <text evidence="1">Belongs to the glycosyltransferase 15 family.</text>
</comment>
<dbReference type="GO" id="GO:0006493">
    <property type="term" value="P:protein O-linked glycosylation"/>
    <property type="evidence" value="ECO:0007669"/>
    <property type="project" value="TreeGrafter"/>
</dbReference>
<dbReference type="Gene3D" id="3.90.550.10">
    <property type="entry name" value="Spore Coat Polysaccharide Biosynthesis Protein SpsA, Chain A"/>
    <property type="match status" value="1"/>
</dbReference>
<dbReference type="OrthoDB" id="202470at2759"/>